<comment type="caution">
    <text evidence="1">The sequence shown here is derived from an EMBL/GenBank/DDBJ whole genome shotgun (WGS) entry which is preliminary data.</text>
</comment>
<reference evidence="1" key="1">
    <citation type="submission" date="2019-12" db="EMBL/GenBank/DDBJ databases">
        <title>Genome sequencing and annotation of Brassica cretica.</title>
        <authorList>
            <person name="Studholme D.J."/>
            <person name="Sarris P."/>
        </authorList>
    </citation>
    <scope>NUCLEOTIDE SEQUENCE</scope>
    <source>
        <strain evidence="1">PFS-109/04</strain>
        <tissue evidence="1">Leaf</tissue>
    </source>
</reference>
<evidence type="ECO:0000313" key="1">
    <source>
        <dbReference type="EMBL" id="KAF3540413.1"/>
    </source>
</evidence>
<dbReference type="Proteomes" id="UP000712600">
    <property type="component" value="Unassembled WGS sequence"/>
</dbReference>
<organism evidence="1 2">
    <name type="scientific">Brassica cretica</name>
    <name type="common">Mustard</name>
    <dbReference type="NCBI Taxonomy" id="69181"/>
    <lineage>
        <taxon>Eukaryota</taxon>
        <taxon>Viridiplantae</taxon>
        <taxon>Streptophyta</taxon>
        <taxon>Embryophyta</taxon>
        <taxon>Tracheophyta</taxon>
        <taxon>Spermatophyta</taxon>
        <taxon>Magnoliopsida</taxon>
        <taxon>eudicotyledons</taxon>
        <taxon>Gunneridae</taxon>
        <taxon>Pentapetalae</taxon>
        <taxon>rosids</taxon>
        <taxon>malvids</taxon>
        <taxon>Brassicales</taxon>
        <taxon>Brassicaceae</taxon>
        <taxon>Brassiceae</taxon>
        <taxon>Brassica</taxon>
    </lineage>
</organism>
<dbReference type="AlphaFoldDB" id="A0A8S9QKA9"/>
<protein>
    <submittedName>
        <fullName evidence="1">Uncharacterized protein</fullName>
    </submittedName>
</protein>
<dbReference type="EMBL" id="QGKX02001290">
    <property type="protein sequence ID" value="KAF3540413.1"/>
    <property type="molecule type" value="Genomic_DNA"/>
</dbReference>
<name>A0A8S9QKA9_BRACR</name>
<evidence type="ECO:0000313" key="2">
    <source>
        <dbReference type="Proteomes" id="UP000712600"/>
    </source>
</evidence>
<sequence length="190" mass="20736">MEGSPYRKFSFSRGKGAVPGTGPGVLRSVEPGYLLVGTQRPVFCLGSGEIQYLSIFPNTDVFYRTLRQVLREQLRGQPSAENFAVYGRVAAGLVKVPEGFLVIIWISGPSIARRPALLRSGVDGVVMRSLGSKTLVPVMRVVKGVYRDSSSSRSILGAIANLRYLASRFPPLSAFAEFAPRPVLPVRPRR</sequence>
<gene>
    <name evidence="1" type="ORF">F2Q69_00023267</name>
</gene>
<accession>A0A8S9QKA9</accession>
<proteinExistence type="predicted"/>